<evidence type="ECO:0000256" key="2">
    <source>
        <dbReference type="SAM" id="MobiDB-lite"/>
    </source>
</evidence>
<keyword evidence="4" id="KW-1185">Reference proteome</keyword>
<comment type="caution">
    <text evidence="3">The sequence shown here is derived from an EMBL/GenBank/DDBJ whole genome shotgun (WGS) entry which is preliminary data.</text>
</comment>
<organism evidence="3 4">
    <name type="scientific">Amycolatopsis iheyensis</name>
    <dbReference type="NCBI Taxonomy" id="2945988"/>
    <lineage>
        <taxon>Bacteria</taxon>
        <taxon>Bacillati</taxon>
        <taxon>Actinomycetota</taxon>
        <taxon>Actinomycetes</taxon>
        <taxon>Pseudonocardiales</taxon>
        <taxon>Pseudonocardiaceae</taxon>
        <taxon>Amycolatopsis</taxon>
    </lineage>
</organism>
<proteinExistence type="predicted"/>
<feature type="region of interest" description="Disordered" evidence="2">
    <location>
        <begin position="368"/>
        <end position="419"/>
    </location>
</feature>
<feature type="compositionally biased region" description="Polar residues" evidence="2">
    <location>
        <begin position="1"/>
        <end position="10"/>
    </location>
</feature>
<dbReference type="EMBL" id="JAMXQV010000023">
    <property type="protein sequence ID" value="MCR6488079.1"/>
    <property type="molecule type" value="Genomic_DNA"/>
</dbReference>
<feature type="compositionally biased region" description="Basic and acidic residues" evidence="2">
    <location>
        <begin position="368"/>
        <end position="396"/>
    </location>
</feature>
<dbReference type="AlphaFoldDB" id="A0A9X2SMX1"/>
<reference evidence="3" key="1">
    <citation type="submission" date="2022-06" db="EMBL/GenBank/DDBJ databases">
        <title>Amycolatopsis iheyaensis sp. nov., a new species of the genus Amycolatopsis isolated from soil in Iheya island, Japan.</title>
        <authorList>
            <person name="Ngamcharungchit C."/>
            <person name="Kanto H."/>
            <person name="Take A."/>
            <person name="Intra B."/>
            <person name="Matsumoto A."/>
            <person name="Panbangred W."/>
            <person name="Inahashi Y."/>
        </authorList>
    </citation>
    <scope>NUCLEOTIDE SEQUENCE</scope>
    <source>
        <strain evidence="3">OK19-0408</strain>
    </source>
</reference>
<sequence length="437" mass="48583">MAQENTSTGTPAPHPVPHALHTGHAAPPVPPAEPTPSTWGRIDDEGTVYVITAEGERAVGVWQAGSPDEGLVHYARRFDDVRTEVELLETRLVSGAGDPKHALSSATQIRDGLAEAALVGDLAALAARLAYVIGHAEKALASAKAEREEARAAAVARKQELAEEAEKIAADSTQWKAAGDRLRAILDEWKTVKGVDRKTDDELWKRFSKAREGFNRRRGSHFAELDKQRASAKQRKEELIAEAEAISESEDWGETAGRYKDLMTEWKAAGRAPKDSDEALWQRFRAAQDKFFARRSAVFSERDAEFSQNASRKEELLVEAEKIDAAANLEAAKNALRKIQEQWDEIGKVPRERIRELDGRLKAVQDSVKSAEDTRWRRTDPEAQARAAQFRERVEQFESQAAKARAAGDERRAKKADEQAAQWREWLQAAEAAVADR</sequence>
<feature type="coiled-coil region" evidence="1">
    <location>
        <begin position="222"/>
        <end position="249"/>
    </location>
</feature>
<protein>
    <submittedName>
        <fullName evidence="3">DUF349 domain-containing protein</fullName>
    </submittedName>
</protein>
<feature type="compositionally biased region" description="Basic and acidic residues" evidence="2">
    <location>
        <begin position="406"/>
        <end position="418"/>
    </location>
</feature>
<evidence type="ECO:0000256" key="1">
    <source>
        <dbReference type="SAM" id="Coils"/>
    </source>
</evidence>
<evidence type="ECO:0000313" key="3">
    <source>
        <dbReference type="EMBL" id="MCR6488079.1"/>
    </source>
</evidence>
<accession>A0A9X2SMX1</accession>
<dbReference type="InterPro" id="IPR007139">
    <property type="entry name" value="DUF349"/>
</dbReference>
<gene>
    <name evidence="3" type="ORF">M8542_35160</name>
</gene>
<feature type="region of interest" description="Disordered" evidence="2">
    <location>
        <begin position="1"/>
        <end position="42"/>
    </location>
</feature>
<dbReference type="RefSeq" id="WP_257924648.1">
    <property type="nucleotide sequence ID" value="NZ_JAMXQV010000023.1"/>
</dbReference>
<name>A0A9X2SMX1_9PSEU</name>
<dbReference type="Pfam" id="PF03993">
    <property type="entry name" value="DUF349"/>
    <property type="match status" value="3"/>
</dbReference>
<evidence type="ECO:0000313" key="4">
    <source>
        <dbReference type="Proteomes" id="UP001144096"/>
    </source>
</evidence>
<dbReference type="Proteomes" id="UP001144096">
    <property type="component" value="Unassembled WGS sequence"/>
</dbReference>
<feature type="coiled-coil region" evidence="1">
    <location>
        <begin position="133"/>
        <end position="160"/>
    </location>
</feature>
<keyword evidence="1" id="KW-0175">Coiled coil</keyword>